<dbReference type="SUPFAM" id="SSF51735">
    <property type="entry name" value="NAD(P)-binding Rossmann-fold domains"/>
    <property type="match status" value="1"/>
</dbReference>
<sequence length="92" mass="10103">MPKFVLDKNSKDVDFNFENELKDKIALVTGGSKGAGKAIADRLLKAGATVIITARNKPEENGNGGHSPHDLTCIDHFTSFSFFQYQNLFLTT</sequence>
<reference evidence="2" key="1">
    <citation type="journal article" date="2019" name="Int. J. Syst. Evol. Microbiol.">
        <title>The Global Catalogue of Microorganisms (GCM) 10K type strain sequencing project: providing services to taxonomists for standard genome sequencing and annotation.</title>
        <authorList>
            <consortium name="The Broad Institute Genomics Platform"/>
            <consortium name="The Broad Institute Genome Sequencing Center for Infectious Disease"/>
            <person name="Wu L."/>
            <person name="Ma J."/>
        </authorList>
    </citation>
    <scope>NUCLEOTIDE SEQUENCE [LARGE SCALE GENOMIC DNA]</scope>
    <source>
        <strain evidence="2">CGMCC 1.6375</strain>
    </source>
</reference>
<dbReference type="Pfam" id="PF00106">
    <property type="entry name" value="adh_short"/>
    <property type="match status" value="1"/>
</dbReference>
<evidence type="ECO:0000313" key="1">
    <source>
        <dbReference type="EMBL" id="GGN13427.1"/>
    </source>
</evidence>
<organism evidence="1 2">
    <name type="scientific">Dyadobacter beijingensis</name>
    <dbReference type="NCBI Taxonomy" id="365489"/>
    <lineage>
        <taxon>Bacteria</taxon>
        <taxon>Pseudomonadati</taxon>
        <taxon>Bacteroidota</taxon>
        <taxon>Cytophagia</taxon>
        <taxon>Cytophagales</taxon>
        <taxon>Spirosomataceae</taxon>
        <taxon>Dyadobacter</taxon>
    </lineage>
</organism>
<comment type="caution">
    <text evidence="1">The sequence shown here is derived from an EMBL/GenBank/DDBJ whole genome shotgun (WGS) entry which is preliminary data.</text>
</comment>
<accession>A0ABQ2IJ35</accession>
<keyword evidence="2" id="KW-1185">Reference proteome</keyword>
<evidence type="ECO:0000313" key="2">
    <source>
        <dbReference type="Proteomes" id="UP000632339"/>
    </source>
</evidence>
<gene>
    <name evidence="1" type="ORF">GCM10010967_56970</name>
</gene>
<dbReference type="Proteomes" id="UP000632339">
    <property type="component" value="Unassembled WGS sequence"/>
</dbReference>
<name>A0ABQ2IJ35_9BACT</name>
<dbReference type="Gene3D" id="3.40.50.720">
    <property type="entry name" value="NAD(P)-binding Rossmann-like Domain"/>
    <property type="match status" value="1"/>
</dbReference>
<proteinExistence type="predicted"/>
<dbReference type="EMBL" id="BMLI01000004">
    <property type="protein sequence ID" value="GGN13427.1"/>
    <property type="molecule type" value="Genomic_DNA"/>
</dbReference>
<protein>
    <recommendedName>
        <fullName evidence="3">Short chain dehydrogenase</fullName>
    </recommendedName>
</protein>
<dbReference type="InterPro" id="IPR036291">
    <property type="entry name" value="NAD(P)-bd_dom_sf"/>
</dbReference>
<dbReference type="InterPro" id="IPR002347">
    <property type="entry name" value="SDR_fam"/>
</dbReference>
<evidence type="ECO:0008006" key="3">
    <source>
        <dbReference type="Google" id="ProtNLM"/>
    </source>
</evidence>